<reference evidence="3 4" key="1">
    <citation type="submission" date="2014-04" db="EMBL/GenBank/DDBJ databases">
        <authorList>
            <consortium name="DOE Joint Genome Institute"/>
            <person name="Kuo A."/>
            <person name="Kohler A."/>
            <person name="Jargeat P."/>
            <person name="Nagy L.G."/>
            <person name="Floudas D."/>
            <person name="Copeland A."/>
            <person name="Barry K.W."/>
            <person name="Cichocki N."/>
            <person name="Veneault-Fourrey C."/>
            <person name="LaButti K."/>
            <person name="Lindquist E.A."/>
            <person name="Lipzen A."/>
            <person name="Lundell T."/>
            <person name="Morin E."/>
            <person name="Murat C."/>
            <person name="Sun H."/>
            <person name="Tunlid A."/>
            <person name="Henrissat B."/>
            <person name="Grigoriev I.V."/>
            <person name="Hibbett D.S."/>
            <person name="Martin F."/>
            <person name="Nordberg H.P."/>
            <person name="Cantor M.N."/>
            <person name="Hua S.X."/>
        </authorList>
    </citation>
    <scope>NUCLEOTIDE SEQUENCE [LARGE SCALE GENOMIC DNA]</scope>
    <source>
        <strain evidence="3 4">Ve08.2h10</strain>
    </source>
</reference>
<dbReference type="Pfam" id="PF05699">
    <property type="entry name" value="Dimer_Tnp_hAT"/>
    <property type="match status" value="1"/>
</dbReference>
<dbReference type="OrthoDB" id="2661839at2759"/>
<dbReference type="HOGENOM" id="CLU_009123_9_0_1"/>
<dbReference type="GO" id="GO:0046983">
    <property type="term" value="F:protein dimerization activity"/>
    <property type="evidence" value="ECO:0007669"/>
    <property type="project" value="InterPro"/>
</dbReference>
<evidence type="ECO:0000256" key="1">
    <source>
        <dbReference type="SAM" id="MobiDB-lite"/>
    </source>
</evidence>
<proteinExistence type="predicted"/>
<feature type="domain" description="HAT C-terminal dimerisation" evidence="2">
    <location>
        <begin position="84"/>
        <end position="159"/>
    </location>
</feature>
<dbReference type="EMBL" id="KN825331">
    <property type="protein sequence ID" value="KIK91935.1"/>
    <property type="molecule type" value="Genomic_DNA"/>
</dbReference>
<dbReference type="Proteomes" id="UP000054538">
    <property type="component" value="Unassembled WGS sequence"/>
</dbReference>
<evidence type="ECO:0000313" key="4">
    <source>
        <dbReference type="Proteomes" id="UP000054538"/>
    </source>
</evidence>
<dbReference type="InParanoid" id="A0A0D0E454"/>
<dbReference type="InterPro" id="IPR008906">
    <property type="entry name" value="HATC_C_dom"/>
</dbReference>
<name>A0A0D0E454_9AGAM</name>
<dbReference type="SUPFAM" id="SSF53098">
    <property type="entry name" value="Ribonuclease H-like"/>
    <property type="match status" value="1"/>
</dbReference>
<dbReference type="PANTHER" id="PTHR23272">
    <property type="entry name" value="BED FINGER-RELATED"/>
    <property type="match status" value="1"/>
</dbReference>
<protein>
    <recommendedName>
        <fullName evidence="2">HAT C-terminal dimerisation domain-containing protein</fullName>
    </recommendedName>
</protein>
<evidence type="ECO:0000259" key="2">
    <source>
        <dbReference type="Pfam" id="PF05699"/>
    </source>
</evidence>
<feature type="region of interest" description="Disordered" evidence="1">
    <location>
        <begin position="1"/>
        <end position="23"/>
    </location>
</feature>
<keyword evidence="4" id="KW-1185">Reference proteome</keyword>
<evidence type="ECO:0000313" key="3">
    <source>
        <dbReference type="EMBL" id="KIK91935.1"/>
    </source>
</evidence>
<gene>
    <name evidence="3" type="ORF">PAXRUDRAFT_148392</name>
</gene>
<sequence>MAWGGPEEQKREQAAGNPNDKDWCDKALKIIETTMEEYWNDDPITRKDTSKSTCGSGHKAQQGQHRKTATQGDPGGWKAELCCYLSDMPVDVSKDTDIIAWWSSHSMIYLTLSQIAMDVCAIPTTSVPCERLFSAGAEIVTDCHSRLGGEKLECLEVLEHAWRDKVTDHAAANSTKINEVYLEDFRELLRTDNELAEWDKVDEVITL</sequence>
<accession>A0A0D0E454</accession>
<feature type="region of interest" description="Disordered" evidence="1">
    <location>
        <begin position="41"/>
        <end position="74"/>
    </location>
</feature>
<organism evidence="3 4">
    <name type="scientific">Paxillus rubicundulus Ve08.2h10</name>
    <dbReference type="NCBI Taxonomy" id="930991"/>
    <lineage>
        <taxon>Eukaryota</taxon>
        <taxon>Fungi</taxon>
        <taxon>Dikarya</taxon>
        <taxon>Basidiomycota</taxon>
        <taxon>Agaricomycotina</taxon>
        <taxon>Agaricomycetes</taxon>
        <taxon>Agaricomycetidae</taxon>
        <taxon>Boletales</taxon>
        <taxon>Paxilineae</taxon>
        <taxon>Paxillaceae</taxon>
        <taxon>Paxillus</taxon>
    </lineage>
</organism>
<feature type="compositionally biased region" description="Basic and acidic residues" evidence="1">
    <location>
        <begin position="7"/>
        <end position="23"/>
    </location>
</feature>
<dbReference type="InterPro" id="IPR012337">
    <property type="entry name" value="RNaseH-like_sf"/>
</dbReference>
<feature type="compositionally biased region" description="Polar residues" evidence="1">
    <location>
        <begin position="51"/>
        <end position="63"/>
    </location>
</feature>
<reference evidence="4" key="2">
    <citation type="submission" date="2015-01" db="EMBL/GenBank/DDBJ databases">
        <title>Evolutionary Origins and Diversification of the Mycorrhizal Mutualists.</title>
        <authorList>
            <consortium name="DOE Joint Genome Institute"/>
            <consortium name="Mycorrhizal Genomics Consortium"/>
            <person name="Kohler A."/>
            <person name="Kuo A."/>
            <person name="Nagy L.G."/>
            <person name="Floudas D."/>
            <person name="Copeland A."/>
            <person name="Barry K.W."/>
            <person name="Cichocki N."/>
            <person name="Veneault-Fourrey C."/>
            <person name="LaButti K."/>
            <person name="Lindquist E.A."/>
            <person name="Lipzen A."/>
            <person name="Lundell T."/>
            <person name="Morin E."/>
            <person name="Murat C."/>
            <person name="Riley R."/>
            <person name="Ohm R."/>
            <person name="Sun H."/>
            <person name="Tunlid A."/>
            <person name="Henrissat B."/>
            <person name="Grigoriev I.V."/>
            <person name="Hibbett D.S."/>
            <person name="Martin F."/>
        </authorList>
    </citation>
    <scope>NUCLEOTIDE SEQUENCE [LARGE SCALE GENOMIC DNA]</scope>
    <source>
        <strain evidence="4">Ve08.2h10</strain>
    </source>
</reference>
<dbReference type="AlphaFoldDB" id="A0A0D0E454"/>
<dbReference type="PANTHER" id="PTHR23272:SF184">
    <property type="entry name" value="OS03G0311250 PROTEIN"/>
    <property type="match status" value="1"/>
</dbReference>